<name>A0A2P5D3E7_PARAD</name>
<accession>A0A2P5D3E7</accession>
<dbReference type="EMBL" id="JXTB01000068">
    <property type="protein sequence ID" value="PON67811.1"/>
    <property type="molecule type" value="Genomic_DNA"/>
</dbReference>
<gene>
    <name evidence="1" type="ORF">PanWU01x14_099790</name>
</gene>
<dbReference type="AlphaFoldDB" id="A0A2P5D3E7"/>
<organism evidence="1 2">
    <name type="scientific">Parasponia andersonii</name>
    <name type="common">Sponia andersonii</name>
    <dbReference type="NCBI Taxonomy" id="3476"/>
    <lineage>
        <taxon>Eukaryota</taxon>
        <taxon>Viridiplantae</taxon>
        <taxon>Streptophyta</taxon>
        <taxon>Embryophyta</taxon>
        <taxon>Tracheophyta</taxon>
        <taxon>Spermatophyta</taxon>
        <taxon>Magnoliopsida</taxon>
        <taxon>eudicotyledons</taxon>
        <taxon>Gunneridae</taxon>
        <taxon>Pentapetalae</taxon>
        <taxon>rosids</taxon>
        <taxon>fabids</taxon>
        <taxon>Rosales</taxon>
        <taxon>Cannabaceae</taxon>
        <taxon>Parasponia</taxon>
    </lineage>
</organism>
<evidence type="ECO:0000313" key="1">
    <source>
        <dbReference type="EMBL" id="PON67811.1"/>
    </source>
</evidence>
<reference evidence="2" key="1">
    <citation type="submission" date="2016-06" db="EMBL/GenBank/DDBJ databases">
        <title>Parallel loss of symbiosis genes in relatives of nitrogen-fixing non-legume Parasponia.</title>
        <authorList>
            <person name="Van Velzen R."/>
            <person name="Holmer R."/>
            <person name="Bu F."/>
            <person name="Rutten L."/>
            <person name="Van Zeijl A."/>
            <person name="Liu W."/>
            <person name="Santuari L."/>
            <person name="Cao Q."/>
            <person name="Sharma T."/>
            <person name="Shen D."/>
            <person name="Roswanjaya Y."/>
            <person name="Wardhani T."/>
            <person name="Kalhor M.S."/>
            <person name="Jansen J."/>
            <person name="Van den Hoogen J."/>
            <person name="Gungor B."/>
            <person name="Hartog M."/>
            <person name="Hontelez J."/>
            <person name="Verver J."/>
            <person name="Yang W.-C."/>
            <person name="Schijlen E."/>
            <person name="Repin R."/>
            <person name="Schilthuizen M."/>
            <person name="Schranz E."/>
            <person name="Heidstra R."/>
            <person name="Miyata K."/>
            <person name="Fedorova E."/>
            <person name="Kohlen W."/>
            <person name="Bisseling T."/>
            <person name="Smit S."/>
            <person name="Geurts R."/>
        </authorList>
    </citation>
    <scope>NUCLEOTIDE SEQUENCE [LARGE SCALE GENOMIC DNA]</scope>
    <source>
        <strain evidence="2">cv. WU1-14</strain>
    </source>
</reference>
<evidence type="ECO:0000313" key="2">
    <source>
        <dbReference type="Proteomes" id="UP000237105"/>
    </source>
</evidence>
<sequence>MPPLLRILPCALMVKVRQLDFPSVALYGGGKQARLVPDNENVQLVMVLPSHSEEMRERKLGSWGRAGYEIPYFY</sequence>
<dbReference type="Proteomes" id="UP000237105">
    <property type="component" value="Unassembled WGS sequence"/>
</dbReference>
<comment type="caution">
    <text evidence="1">The sequence shown here is derived from an EMBL/GenBank/DDBJ whole genome shotgun (WGS) entry which is preliminary data.</text>
</comment>
<keyword evidence="2" id="KW-1185">Reference proteome</keyword>
<protein>
    <submittedName>
        <fullName evidence="1">Uncharacterized protein</fullName>
    </submittedName>
</protein>
<proteinExistence type="predicted"/>